<dbReference type="AlphaFoldDB" id="A0A326U073"/>
<sequence length="82" mass="9118">MLFGFWGFLAVTPFALNSECPSRLRNSSQTLIYVHVMLFSDVDESAAAPRGKERLYEVEGAALPFFSDASGKDEREAISLQE</sequence>
<dbReference type="Proteomes" id="UP000248806">
    <property type="component" value="Unassembled WGS sequence"/>
</dbReference>
<reference evidence="1 2" key="1">
    <citation type="submission" date="2018-06" db="EMBL/GenBank/DDBJ databases">
        <title>Genomic Encyclopedia of Archaeal and Bacterial Type Strains, Phase II (KMG-II): from individual species to whole genera.</title>
        <authorList>
            <person name="Goeker M."/>
        </authorList>
    </citation>
    <scope>NUCLEOTIDE SEQUENCE [LARGE SCALE GENOMIC DNA]</scope>
    <source>
        <strain evidence="1 2">ATCC BAA-1881</strain>
    </source>
</reference>
<keyword evidence="2" id="KW-1185">Reference proteome</keyword>
<proteinExistence type="predicted"/>
<gene>
    <name evidence="1" type="ORF">EI42_04899</name>
</gene>
<organism evidence="1 2">
    <name type="scientific">Thermosporothrix hazakensis</name>
    <dbReference type="NCBI Taxonomy" id="644383"/>
    <lineage>
        <taxon>Bacteria</taxon>
        <taxon>Bacillati</taxon>
        <taxon>Chloroflexota</taxon>
        <taxon>Ktedonobacteria</taxon>
        <taxon>Ktedonobacterales</taxon>
        <taxon>Thermosporotrichaceae</taxon>
        <taxon>Thermosporothrix</taxon>
    </lineage>
</organism>
<comment type="caution">
    <text evidence="1">The sequence shown here is derived from an EMBL/GenBank/DDBJ whole genome shotgun (WGS) entry which is preliminary data.</text>
</comment>
<evidence type="ECO:0000313" key="1">
    <source>
        <dbReference type="EMBL" id="PZW23516.1"/>
    </source>
</evidence>
<evidence type="ECO:0000313" key="2">
    <source>
        <dbReference type="Proteomes" id="UP000248806"/>
    </source>
</evidence>
<name>A0A326U073_THEHA</name>
<protein>
    <submittedName>
        <fullName evidence="1">Uncharacterized protein</fullName>
    </submittedName>
</protein>
<dbReference type="EMBL" id="QKUF01000025">
    <property type="protein sequence ID" value="PZW23516.1"/>
    <property type="molecule type" value="Genomic_DNA"/>
</dbReference>
<accession>A0A326U073</accession>